<dbReference type="Pfam" id="PF02230">
    <property type="entry name" value="Abhydrolase_2"/>
    <property type="match status" value="1"/>
</dbReference>
<dbReference type="InterPro" id="IPR003140">
    <property type="entry name" value="PLipase/COase/thioEstase"/>
</dbReference>
<dbReference type="GO" id="GO:0016787">
    <property type="term" value="F:hydrolase activity"/>
    <property type="evidence" value="ECO:0007669"/>
    <property type="project" value="UniProtKB-KW"/>
</dbReference>
<reference evidence="4" key="1">
    <citation type="journal article" date="2014" name="Int. J. Syst. Evol. Microbiol.">
        <title>Complete genome sequence of Corynebacterium casei LMG S-19264T (=DSM 44701T), isolated from a smear-ripened cheese.</title>
        <authorList>
            <consortium name="US DOE Joint Genome Institute (JGI-PGF)"/>
            <person name="Walter F."/>
            <person name="Albersmeier A."/>
            <person name="Kalinowski J."/>
            <person name="Ruckert C."/>
        </authorList>
    </citation>
    <scope>NUCLEOTIDE SEQUENCE</scope>
    <source>
        <strain evidence="4">CGMCC 1.15322</strain>
    </source>
</reference>
<keyword evidence="5" id="KW-1185">Reference proteome</keyword>
<sequence length="240" mass="25617">MPQAQLVYSHFFILAMSLDVIEVETAANPTASVVLMHGLGADGRDFVPIAQQLDLSAVGPVRFLFPNAPVIPVTINGGYQMPAWYDILGADLTQRQDEEGLRKTQASINTLIAGEIARGIPASRIVVAGFSQGCAMALMTGLRYPERLAGIIGLSGYLPLADRLAAERSAANHGLPVFLGHGLRDGVVPLVAATATRDTLAALAYPVDWREYAMEHSVCMEEIADMNTWLLRVLAGGCSA</sequence>
<dbReference type="AlphaFoldDB" id="A0A916WCT6"/>
<feature type="domain" description="Phospholipase/carboxylesterase/thioesterase" evidence="3">
    <location>
        <begin position="25"/>
        <end position="230"/>
    </location>
</feature>
<accession>A0A916WCT6</accession>
<keyword evidence="2" id="KW-0378">Hydrolase</keyword>
<protein>
    <submittedName>
        <fullName evidence="4">Carboxylesterase</fullName>
    </submittedName>
</protein>
<dbReference type="PANTHER" id="PTHR10655">
    <property type="entry name" value="LYSOPHOSPHOLIPASE-RELATED"/>
    <property type="match status" value="1"/>
</dbReference>
<evidence type="ECO:0000256" key="2">
    <source>
        <dbReference type="ARBA" id="ARBA00022801"/>
    </source>
</evidence>
<proteinExistence type="inferred from homology"/>
<evidence type="ECO:0000313" key="4">
    <source>
        <dbReference type="EMBL" id="GGA86556.1"/>
    </source>
</evidence>
<gene>
    <name evidence="4" type="ORF">GCM10011496_03970</name>
</gene>
<dbReference type="EMBL" id="BMIG01000001">
    <property type="protein sequence ID" value="GGA86556.1"/>
    <property type="molecule type" value="Genomic_DNA"/>
</dbReference>
<evidence type="ECO:0000259" key="3">
    <source>
        <dbReference type="Pfam" id="PF02230"/>
    </source>
</evidence>
<dbReference type="InterPro" id="IPR029058">
    <property type="entry name" value="AB_hydrolase_fold"/>
</dbReference>
<evidence type="ECO:0000256" key="1">
    <source>
        <dbReference type="ARBA" id="ARBA00006499"/>
    </source>
</evidence>
<dbReference type="PANTHER" id="PTHR10655:SF17">
    <property type="entry name" value="LYSOPHOSPHOLIPASE-LIKE PROTEIN 1"/>
    <property type="match status" value="1"/>
</dbReference>
<dbReference type="InterPro" id="IPR050565">
    <property type="entry name" value="LYPA1-2/EST-like"/>
</dbReference>
<name>A0A916WCT6_9BURK</name>
<reference evidence="4" key="2">
    <citation type="submission" date="2020-09" db="EMBL/GenBank/DDBJ databases">
        <authorList>
            <person name="Sun Q."/>
            <person name="Zhou Y."/>
        </authorList>
    </citation>
    <scope>NUCLEOTIDE SEQUENCE</scope>
    <source>
        <strain evidence="4">CGMCC 1.15322</strain>
    </source>
</reference>
<dbReference type="SUPFAM" id="SSF53474">
    <property type="entry name" value="alpha/beta-Hydrolases"/>
    <property type="match status" value="1"/>
</dbReference>
<dbReference type="Gene3D" id="3.40.50.1820">
    <property type="entry name" value="alpha/beta hydrolase"/>
    <property type="match status" value="1"/>
</dbReference>
<comment type="similarity">
    <text evidence="1">Belongs to the AB hydrolase superfamily. AB hydrolase 2 family.</text>
</comment>
<organism evidence="4 5">
    <name type="scientific">Polaromonas eurypsychrophila</name>
    <dbReference type="NCBI Taxonomy" id="1614635"/>
    <lineage>
        <taxon>Bacteria</taxon>
        <taxon>Pseudomonadati</taxon>
        <taxon>Pseudomonadota</taxon>
        <taxon>Betaproteobacteria</taxon>
        <taxon>Burkholderiales</taxon>
        <taxon>Comamonadaceae</taxon>
        <taxon>Polaromonas</taxon>
    </lineage>
</organism>
<comment type="caution">
    <text evidence="4">The sequence shown here is derived from an EMBL/GenBank/DDBJ whole genome shotgun (WGS) entry which is preliminary data.</text>
</comment>
<evidence type="ECO:0000313" key="5">
    <source>
        <dbReference type="Proteomes" id="UP000620596"/>
    </source>
</evidence>
<dbReference type="Proteomes" id="UP000620596">
    <property type="component" value="Unassembled WGS sequence"/>
</dbReference>